<keyword evidence="2" id="KW-0808">Transferase</keyword>
<gene>
    <name evidence="2" type="ORF">SAMN06265371_104321</name>
</gene>
<sequence length="686" mass="74445">MLHHKLINPKSIAVIGASNNIHTPGGRVLKNLIDHNFKGKLVAVNPKETTVQNIKCFKNVSEIPNVDVAIIAITAKFTLETVQVLCREKNTKGFIIFSAGFSEKDAEGKKLEQQLVVEINKVGGTLLGPNNIGLINQNYAGVFTTPIPKLDAKGVDFISGSGATAVFIIETAKQTGLTFSSVYSVGNSAQIGVEEVLQHLDETFNSKTSSKVKLLYIESIENPQKLLKHATSLIQKGCKIAAIKAGSSSAGSRAASSHTGALVSSDVAVDALFKKAGIVRCYGRNELVTIASIFMNTELTGKNIAIITHAGGPAVMLTDALSKNGLNVPIIEGKESIELLEQLYEGSSVSNPIDFLATGNANQLSTIIDYCEHKFDNIDAMVVIFGSPGLFEVYDAYNVIDEKMRTCKKPIYAVLPSVVNVINEIDDFIAKGNRCFPDEVLFGEALGTIFNTPKPLKTTHSNFKVDEIKIRKIIKNAKNGYLEPQQVQALLTASKIPIVQQVICKTKQECIAEIEKIGFPAVMKVVGPIHKSDVGGIILNITSEEKMIVSFDTIMKIKGATSVLIQPMKKGIELFVGAKKESNFGHLVLCGLGGIYIEILKDMKASLVPVSKEESKTMIQQLKSYKIIQGIRNQEGVNELLFSEIIEKISNLVTIAPEIIELDLNPLLGNSKEIMAVDARIKIEKN</sequence>
<protein>
    <submittedName>
        <fullName evidence="2">Acetyltransferase</fullName>
    </submittedName>
</protein>
<dbReference type="Pfam" id="PF13549">
    <property type="entry name" value="ATP-grasp_5"/>
    <property type="match status" value="1"/>
</dbReference>
<dbReference type="RefSeq" id="WP_089381422.1">
    <property type="nucleotide sequence ID" value="NZ_FZNT01000004.1"/>
</dbReference>
<dbReference type="InterPro" id="IPR032875">
    <property type="entry name" value="Succ_CoA_lig_flav_dom"/>
</dbReference>
<feature type="domain" description="CoA-binding" evidence="1">
    <location>
        <begin position="6"/>
        <end position="101"/>
    </location>
</feature>
<dbReference type="PANTHER" id="PTHR42793:SF1">
    <property type="entry name" value="PEPTIDYL-LYSINE N-ACETYLTRANSFERASE PATZ"/>
    <property type="match status" value="1"/>
</dbReference>
<dbReference type="InterPro" id="IPR036291">
    <property type="entry name" value="NAD(P)-bd_dom_sf"/>
</dbReference>
<dbReference type="AlphaFoldDB" id="A0A238X3A8"/>
<evidence type="ECO:0000313" key="3">
    <source>
        <dbReference type="Proteomes" id="UP000198384"/>
    </source>
</evidence>
<dbReference type="EMBL" id="FZNT01000004">
    <property type="protein sequence ID" value="SNR52864.1"/>
    <property type="molecule type" value="Genomic_DNA"/>
</dbReference>
<dbReference type="Gene3D" id="3.30.470.20">
    <property type="entry name" value="ATP-grasp fold, B domain"/>
    <property type="match status" value="1"/>
</dbReference>
<dbReference type="SMART" id="SM00881">
    <property type="entry name" value="CoA_binding"/>
    <property type="match status" value="1"/>
</dbReference>
<dbReference type="SUPFAM" id="SSF56059">
    <property type="entry name" value="Glutathione synthetase ATP-binding domain-like"/>
    <property type="match status" value="1"/>
</dbReference>
<dbReference type="GO" id="GO:0005524">
    <property type="term" value="F:ATP binding"/>
    <property type="evidence" value="ECO:0007669"/>
    <property type="project" value="InterPro"/>
</dbReference>
<dbReference type="OrthoDB" id="9807426at2"/>
<name>A0A238X3A8_9FLAO</name>
<dbReference type="SUPFAM" id="SSF52210">
    <property type="entry name" value="Succinyl-CoA synthetase domains"/>
    <property type="match status" value="2"/>
</dbReference>
<dbReference type="Proteomes" id="UP000198384">
    <property type="component" value="Unassembled WGS sequence"/>
</dbReference>
<dbReference type="InterPro" id="IPR016102">
    <property type="entry name" value="Succinyl-CoA_synth-like"/>
</dbReference>
<dbReference type="Gene3D" id="3.40.50.720">
    <property type="entry name" value="NAD(P)-binding Rossmann-like Domain"/>
    <property type="match status" value="1"/>
</dbReference>
<dbReference type="InterPro" id="IPR013815">
    <property type="entry name" value="ATP_grasp_subdomain_1"/>
</dbReference>
<dbReference type="Gene3D" id="3.30.1490.20">
    <property type="entry name" value="ATP-grasp fold, A domain"/>
    <property type="match status" value="1"/>
</dbReference>
<accession>A0A238X3A8</accession>
<evidence type="ECO:0000313" key="2">
    <source>
        <dbReference type="EMBL" id="SNR52864.1"/>
    </source>
</evidence>
<dbReference type="Pfam" id="PF13380">
    <property type="entry name" value="CoA_binding_2"/>
    <property type="match status" value="1"/>
</dbReference>
<dbReference type="SUPFAM" id="SSF51735">
    <property type="entry name" value="NAD(P)-binding Rossmann-fold domains"/>
    <property type="match status" value="1"/>
</dbReference>
<proteinExistence type="predicted"/>
<dbReference type="InterPro" id="IPR003781">
    <property type="entry name" value="CoA-bd"/>
</dbReference>
<dbReference type="Gene3D" id="3.40.50.261">
    <property type="entry name" value="Succinyl-CoA synthetase domains"/>
    <property type="match status" value="2"/>
</dbReference>
<dbReference type="GO" id="GO:0016740">
    <property type="term" value="F:transferase activity"/>
    <property type="evidence" value="ECO:0007669"/>
    <property type="project" value="UniProtKB-KW"/>
</dbReference>
<evidence type="ECO:0000259" key="1">
    <source>
        <dbReference type="SMART" id="SM00881"/>
    </source>
</evidence>
<reference evidence="2 3" key="1">
    <citation type="submission" date="2017-06" db="EMBL/GenBank/DDBJ databases">
        <authorList>
            <person name="Kim H.J."/>
            <person name="Triplett B.A."/>
        </authorList>
    </citation>
    <scope>NUCLEOTIDE SEQUENCE [LARGE SCALE GENOMIC DNA]</scope>
    <source>
        <strain evidence="2 3">DSM 29150</strain>
    </source>
</reference>
<dbReference type="Pfam" id="PF13607">
    <property type="entry name" value="Succ_CoA_lig"/>
    <property type="match status" value="1"/>
</dbReference>
<organism evidence="2 3">
    <name type="scientific">Lutibacter agarilyticus</name>
    <dbReference type="NCBI Taxonomy" id="1109740"/>
    <lineage>
        <taxon>Bacteria</taxon>
        <taxon>Pseudomonadati</taxon>
        <taxon>Bacteroidota</taxon>
        <taxon>Flavobacteriia</taxon>
        <taxon>Flavobacteriales</taxon>
        <taxon>Flavobacteriaceae</taxon>
        <taxon>Lutibacter</taxon>
    </lineage>
</organism>
<keyword evidence="3" id="KW-1185">Reference proteome</keyword>
<dbReference type="PANTHER" id="PTHR42793">
    <property type="entry name" value="COA BINDING DOMAIN CONTAINING PROTEIN"/>
    <property type="match status" value="1"/>
</dbReference>